<dbReference type="InterPro" id="IPR006439">
    <property type="entry name" value="HAD-SF_hydro_IA"/>
</dbReference>
<dbReference type="Proteomes" id="UP000434409">
    <property type="component" value="Unassembled WGS sequence"/>
</dbReference>
<dbReference type="SUPFAM" id="SSF56784">
    <property type="entry name" value="HAD-like"/>
    <property type="match status" value="1"/>
</dbReference>
<dbReference type="CDD" id="cd07505">
    <property type="entry name" value="HAD_BPGM-like"/>
    <property type="match status" value="1"/>
</dbReference>
<protein>
    <submittedName>
        <fullName evidence="1">HAD family phosphatase</fullName>
    </submittedName>
</protein>
<name>A0A6N7UQS4_9FIRM</name>
<dbReference type="RefSeq" id="WP_154475513.1">
    <property type="nucleotide sequence ID" value="NZ_VULY01000018.1"/>
</dbReference>
<sequence>MLTNIDGIIFDMDGTLIDSMWVWPGLDDRYMEKYGLRQPEGFHEIIEGMSCEEVADYFLESFPNLTCSREEMIEEWIDMAYEAYTTQVTLKKGVLNFIRKMKKAGKKIGIATSNAKSLVDDTLRALQVSHLFDVVRTAGEVQAGKPAPDVYLLVARELGIRPDRCLVFEDVPMGILAGKNAGMRVCAVADDFSLLQLEKKKELADYFIQDFRDIEQETYEILTENLLDGRKYR</sequence>
<organism evidence="1 2">
    <name type="scientific">Suipraeoptans intestinalis</name>
    <dbReference type="NCBI Taxonomy" id="2606628"/>
    <lineage>
        <taxon>Bacteria</taxon>
        <taxon>Bacillati</taxon>
        <taxon>Bacillota</taxon>
        <taxon>Clostridia</taxon>
        <taxon>Lachnospirales</taxon>
        <taxon>Lachnospiraceae</taxon>
        <taxon>Suipraeoptans</taxon>
    </lineage>
</organism>
<dbReference type="InterPro" id="IPR023214">
    <property type="entry name" value="HAD_sf"/>
</dbReference>
<dbReference type="EMBL" id="VULY01000018">
    <property type="protein sequence ID" value="MSR92921.1"/>
    <property type="molecule type" value="Genomic_DNA"/>
</dbReference>
<dbReference type="SFLD" id="SFLDG01129">
    <property type="entry name" value="C1.5:_HAD__Beta-PGM__Phosphata"/>
    <property type="match status" value="1"/>
</dbReference>
<dbReference type="PANTHER" id="PTHR18901">
    <property type="entry name" value="2-DEOXYGLUCOSE-6-PHOSPHATE PHOSPHATASE 2"/>
    <property type="match status" value="1"/>
</dbReference>
<evidence type="ECO:0000313" key="1">
    <source>
        <dbReference type="EMBL" id="MSR92921.1"/>
    </source>
</evidence>
<dbReference type="Gene3D" id="3.40.50.1000">
    <property type="entry name" value="HAD superfamily/HAD-like"/>
    <property type="match status" value="1"/>
</dbReference>
<comment type="caution">
    <text evidence="1">The sequence shown here is derived from an EMBL/GenBank/DDBJ whole genome shotgun (WGS) entry which is preliminary data.</text>
</comment>
<gene>
    <name evidence="1" type="ORF">FYJ34_01180</name>
</gene>
<dbReference type="AlphaFoldDB" id="A0A6N7UQS4"/>
<dbReference type="SFLD" id="SFLDS00003">
    <property type="entry name" value="Haloacid_Dehalogenase"/>
    <property type="match status" value="1"/>
</dbReference>
<reference evidence="1 2" key="1">
    <citation type="submission" date="2019-08" db="EMBL/GenBank/DDBJ databases">
        <title>In-depth cultivation of the pig gut microbiome towards novel bacterial diversity and tailored functional studies.</title>
        <authorList>
            <person name="Wylensek D."/>
            <person name="Hitch T.C.A."/>
            <person name="Clavel T."/>
        </authorList>
    </citation>
    <scope>NUCLEOTIDE SEQUENCE [LARGE SCALE GENOMIC DNA]</scope>
    <source>
        <strain evidence="1 2">68-1-5</strain>
    </source>
</reference>
<dbReference type="InterPro" id="IPR023198">
    <property type="entry name" value="PGP-like_dom2"/>
</dbReference>
<dbReference type="Gene3D" id="1.10.150.240">
    <property type="entry name" value="Putative phosphatase, domain 2"/>
    <property type="match status" value="1"/>
</dbReference>
<dbReference type="InterPro" id="IPR041492">
    <property type="entry name" value="HAD_2"/>
</dbReference>
<keyword evidence="2" id="KW-1185">Reference proteome</keyword>
<dbReference type="NCBIfam" id="TIGR01509">
    <property type="entry name" value="HAD-SF-IA-v3"/>
    <property type="match status" value="1"/>
</dbReference>
<evidence type="ECO:0000313" key="2">
    <source>
        <dbReference type="Proteomes" id="UP000434409"/>
    </source>
</evidence>
<dbReference type="SFLD" id="SFLDG01135">
    <property type="entry name" value="C1.5.6:_HAD__Beta-PGM__Phospha"/>
    <property type="match status" value="1"/>
</dbReference>
<accession>A0A6N7UQS4</accession>
<proteinExistence type="predicted"/>
<dbReference type="InterPro" id="IPR036412">
    <property type="entry name" value="HAD-like_sf"/>
</dbReference>
<dbReference type="PANTHER" id="PTHR18901:SF38">
    <property type="entry name" value="PSEUDOURIDINE-5'-PHOSPHATASE"/>
    <property type="match status" value="1"/>
</dbReference>
<dbReference type="GO" id="GO:0016791">
    <property type="term" value="F:phosphatase activity"/>
    <property type="evidence" value="ECO:0007669"/>
    <property type="project" value="TreeGrafter"/>
</dbReference>
<dbReference type="Pfam" id="PF13419">
    <property type="entry name" value="HAD_2"/>
    <property type="match status" value="1"/>
</dbReference>
<dbReference type="PRINTS" id="PR00413">
    <property type="entry name" value="HADHALOGNASE"/>
</dbReference>